<dbReference type="HOGENOM" id="CLU_1831566_0_0_0"/>
<dbReference type="EnsemblBacteria" id="ABY36972">
    <property type="protein sequence ID" value="ABY36972"/>
    <property type="gene ID" value="Caur_3794"/>
</dbReference>
<dbReference type="Proteomes" id="UP000002008">
    <property type="component" value="Chromosome"/>
</dbReference>
<evidence type="ECO:0000313" key="2">
    <source>
        <dbReference type="EMBL" id="ABY36972.1"/>
    </source>
</evidence>
<dbReference type="RefSeq" id="WP_012259625.1">
    <property type="nucleotide sequence ID" value="NC_010175.1"/>
</dbReference>
<gene>
    <name evidence="2" type="ordered locus">Caur_3794</name>
</gene>
<protein>
    <submittedName>
        <fullName evidence="2">Uncharacterized protein</fullName>
    </submittedName>
</protein>
<reference evidence="3" key="1">
    <citation type="journal article" date="2011" name="BMC Genomics">
        <title>Complete genome sequence of the filamentous anoxygenic phototrophic bacterium Chloroflexus aurantiacus.</title>
        <authorList>
            <person name="Tang K.H."/>
            <person name="Barry K."/>
            <person name="Chertkov O."/>
            <person name="Dalin E."/>
            <person name="Han C.S."/>
            <person name="Hauser L.J."/>
            <person name="Honchak B.M."/>
            <person name="Karbach L.E."/>
            <person name="Land M.L."/>
            <person name="Lapidus A."/>
            <person name="Larimer F.W."/>
            <person name="Mikhailova N."/>
            <person name="Pitluck S."/>
            <person name="Pierson B.K."/>
            <person name="Blankenship R.E."/>
        </authorList>
    </citation>
    <scope>NUCLEOTIDE SEQUENCE [LARGE SCALE GENOMIC DNA]</scope>
    <source>
        <strain evidence="3">ATCC 29366 / DSM 635 / J-10-fl</strain>
    </source>
</reference>
<dbReference type="eggNOG" id="ENOG5030SIT">
    <property type="taxonomic scope" value="Bacteria"/>
</dbReference>
<feature type="transmembrane region" description="Helical" evidence="1">
    <location>
        <begin position="102"/>
        <end position="121"/>
    </location>
</feature>
<keyword evidence="1" id="KW-1133">Transmembrane helix</keyword>
<name>A9WCL0_CHLAA</name>
<feature type="transmembrane region" description="Helical" evidence="1">
    <location>
        <begin position="31"/>
        <end position="49"/>
    </location>
</feature>
<dbReference type="EMBL" id="CP000909">
    <property type="protein sequence ID" value="ABY36972.1"/>
    <property type="molecule type" value="Genomic_DNA"/>
</dbReference>
<keyword evidence="1" id="KW-0812">Transmembrane</keyword>
<dbReference type="KEGG" id="cau:Caur_3794"/>
<keyword evidence="1" id="KW-0472">Membrane</keyword>
<feature type="transmembrane region" description="Helical" evidence="1">
    <location>
        <begin position="70"/>
        <end position="96"/>
    </location>
</feature>
<proteinExistence type="predicted"/>
<organism evidence="2 3">
    <name type="scientific">Chloroflexus aurantiacus (strain ATCC 29366 / DSM 635 / J-10-fl)</name>
    <dbReference type="NCBI Taxonomy" id="324602"/>
    <lineage>
        <taxon>Bacteria</taxon>
        <taxon>Bacillati</taxon>
        <taxon>Chloroflexota</taxon>
        <taxon>Chloroflexia</taxon>
        <taxon>Chloroflexales</taxon>
        <taxon>Chloroflexineae</taxon>
        <taxon>Chloroflexaceae</taxon>
        <taxon>Chloroflexus</taxon>
    </lineage>
</organism>
<accession>A9WCL0</accession>
<dbReference type="AlphaFoldDB" id="A9WCL0"/>
<evidence type="ECO:0000313" key="3">
    <source>
        <dbReference type="Proteomes" id="UP000002008"/>
    </source>
</evidence>
<evidence type="ECO:0000256" key="1">
    <source>
        <dbReference type="SAM" id="Phobius"/>
    </source>
</evidence>
<dbReference type="InParanoid" id="A9WCL0"/>
<dbReference type="STRING" id="324602.Caur_3794"/>
<keyword evidence="3" id="KW-1185">Reference proteome</keyword>
<dbReference type="PATRIC" id="fig|324602.8.peg.4260"/>
<sequence length="140" mass="14745">MNGRWLHWLIWIASALLVAGGLELVLGAGGGGIGVALSVIGGGLIQYWRERPALSCGIRGPRLHPLQVSALGLMGLGVLWYHGQGGGAIATLSAFWPALGSSWIPLVLVVAGVGWLGLLSIQSSCRDEQLLTMMGEHDRR</sequence>